<keyword evidence="4" id="KW-1185">Reference proteome</keyword>
<accession>A0A7Y2JV09</accession>
<sequence length="384" mass="41594">MQHTLVAVFDNRTDAQNAMNELLSSGFSREDVRLSGSDTTTTATNTTDTDSGIGSGIKNFFSDLFGDSDDHANRYQGAVSGGKNVVTLTADSLDEVERAADIIEGFGPIDIDEHSSGMGASGAATGAMLSGSQSGMSASSMSAQSASTQQQGSLSGSSLQRDTATQSGATRSIPVVEEQLKVGKREVQRGGVRIFSRVVETPVNETIGLREEHVDVQRRAVNQPINPADTTAFKEQTIEMRESAEEAVVEKSARIVEEVTIGKQVNQRQEKITDTVRRTEVDVERLGATNAMDSDSYYRSHFQTTYGSTGGSYDDYAPAYGYGSQMRSDTRYKDRAWADVEGDLRTDWESRNTGSTGSTWEKIKAAVRHGWDRMTDDSSSKGSY</sequence>
<feature type="compositionally biased region" description="Low complexity" evidence="1">
    <location>
        <begin position="116"/>
        <end position="160"/>
    </location>
</feature>
<dbReference type="AlphaFoldDB" id="A0A7Y2JV09"/>
<reference evidence="3 4" key="1">
    <citation type="submission" date="2020-04" db="EMBL/GenBank/DDBJ databases">
        <title>Massilia sp. nov., a cold adapted bacteria isolated from Arctic soil.</title>
        <authorList>
            <person name="Son J."/>
            <person name="Ka J.-O."/>
        </authorList>
    </citation>
    <scope>NUCLEOTIDE SEQUENCE [LARGE SCALE GENOMIC DNA]</scope>
    <source>
        <strain evidence="3 4">ML15P13</strain>
    </source>
</reference>
<proteinExistence type="predicted"/>
<organism evidence="3 4">
    <name type="scientific">Telluria aromaticivorans</name>
    <dbReference type="NCBI Taxonomy" id="2725995"/>
    <lineage>
        <taxon>Bacteria</taxon>
        <taxon>Pseudomonadati</taxon>
        <taxon>Pseudomonadota</taxon>
        <taxon>Betaproteobacteria</taxon>
        <taxon>Burkholderiales</taxon>
        <taxon>Oxalobacteraceae</taxon>
        <taxon>Telluria group</taxon>
        <taxon>Telluria</taxon>
    </lineage>
</organism>
<feature type="region of interest" description="Disordered" evidence="1">
    <location>
        <begin position="110"/>
        <end position="172"/>
    </location>
</feature>
<dbReference type="PANTHER" id="PTHR38463">
    <property type="entry name" value="STRESS RESPONSE PROTEIN YSNF"/>
    <property type="match status" value="1"/>
</dbReference>
<feature type="compositionally biased region" description="Low complexity" evidence="1">
    <location>
        <begin position="38"/>
        <end position="50"/>
    </location>
</feature>
<evidence type="ECO:0000313" key="3">
    <source>
        <dbReference type="EMBL" id="NNG21497.1"/>
    </source>
</evidence>
<feature type="domain" description="DUF2382" evidence="2">
    <location>
        <begin position="173"/>
        <end position="283"/>
    </location>
</feature>
<name>A0A7Y2JV09_9BURK</name>
<evidence type="ECO:0000256" key="1">
    <source>
        <dbReference type="SAM" id="MobiDB-lite"/>
    </source>
</evidence>
<protein>
    <submittedName>
        <fullName evidence="3">YsnF/AvaK domain-containing protein</fullName>
    </submittedName>
</protein>
<gene>
    <name evidence="3" type="ORF">HGB41_00565</name>
</gene>
<dbReference type="InterPro" id="IPR019060">
    <property type="entry name" value="DUF2382"/>
</dbReference>
<dbReference type="InterPro" id="IPR052967">
    <property type="entry name" value="Stress_Response_Assoc"/>
</dbReference>
<dbReference type="EMBL" id="JABAIV010000001">
    <property type="protein sequence ID" value="NNG21497.1"/>
    <property type="molecule type" value="Genomic_DNA"/>
</dbReference>
<dbReference type="PANTHER" id="PTHR38463:SF1">
    <property type="entry name" value="STRESS RESPONSE PROTEIN YSNF"/>
    <property type="match status" value="1"/>
</dbReference>
<feature type="region of interest" description="Disordered" evidence="1">
    <location>
        <begin position="33"/>
        <end position="52"/>
    </location>
</feature>
<dbReference type="Pfam" id="PF09557">
    <property type="entry name" value="DUF2382"/>
    <property type="match status" value="1"/>
</dbReference>
<dbReference type="RefSeq" id="WP_171079991.1">
    <property type="nucleotide sequence ID" value="NZ_JABAIV010000001.1"/>
</dbReference>
<evidence type="ECO:0000259" key="2">
    <source>
        <dbReference type="Pfam" id="PF09557"/>
    </source>
</evidence>
<feature type="compositionally biased region" description="Polar residues" evidence="1">
    <location>
        <begin position="161"/>
        <end position="170"/>
    </location>
</feature>
<comment type="caution">
    <text evidence="3">The sequence shown here is derived from an EMBL/GenBank/DDBJ whole genome shotgun (WGS) entry which is preliminary data.</text>
</comment>
<dbReference type="Proteomes" id="UP000533905">
    <property type="component" value="Unassembled WGS sequence"/>
</dbReference>
<evidence type="ECO:0000313" key="4">
    <source>
        <dbReference type="Proteomes" id="UP000533905"/>
    </source>
</evidence>